<evidence type="ECO:0000313" key="2">
    <source>
        <dbReference type="EMBL" id="KAK0634708.1"/>
    </source>
</evidence>
<keyword evidence="3" id="KW-1185">Reference proteome</keyword>
<keyword evidence="1" id="KW-0812">Transmembrane</keyword>
<comment type="caution">
    <text evidence="2">The sequence shown here is derived from an EMBL/GenBank/DDBJ whole genome shotgun (WGS) entry which is preliminary data.</text>
</comment>
<dbReference type="EMBL" id="JAULSR010000001">
    <property type="protein sequence ID" value="KAK0634708.1"/>
    <property type="molecule type" value="Genomic_DNA"/>
</dbReference>
<feature type="transmembrane region" description="Helical" evidence="1">
    <location>
        <begin position="12"/>
        <end position="36"/>
    </location>
</feature>
<dbReference type="Proteomes" id="UP001174934">
    <property type="component" value="Unassembled WGS sequence"/>
</dbReference>
<organism evidence="2 3">
    <name type="scientific">Bombardia bombarda</name>
    <dbReference type="NCBI Taxonomy" id="252184"/>
    <lineage>
        <taxon>Eukaryota</taxon>
        <taxon>Fungi</taxon>
        <taxon>Dikarya</taxon>
        <taxon>Ascomycota</taxon>
        <taxon>Pezizomycotina</taxon>
        <taxon>Sordariomycetes</taxon>
        <taxon>Sordariomycetidae</taxon>
        <taxon>Sordariales</taxon>
        <taxon>Lasiosphaeriaceae</taxon>
        <taxon>Bombardia</taxon>
    </lineage>
</organism>
<evidence type="ECO:0000256" key="1">
    <source>
        <dbReference type="SAM" id="Phobius"/>
    </source>
</evidence>
<gene>
    <name evidence="2" type="ORF">B0T17DRAFT_514093</name>
</gene>
<keyword evidence="1" id="KW-0472">Membrane</keyword>
<evidence type="ECO:0000313" key="3">
    <source>
        <dbReference type="Proteomes" id="UP001174934"/>
    </source>
</evidence>
<dbReference type="AlphaFoldDB" id="A0AA39XIM3"/>
<proteinExistence type="predicted"/>
<accession>A0AA39XIM3</accession>
<sequence>MCLFSSEKSIVVAAAACAIVCNIAVPACLLLFCTLLRHGWMDMDSIEMDLLLLSSFHLNLTFTMLLLPFNSSFLVSRPTHTVGYNPGRRLHYHHQPSNSSSGNSFDFLRLQHAVFISKNTYQETNYSDFLRRQHAVFIYIEIPTKNAPNSLASKNLAPAHFLLKVIHLLKY</sequence>
<name>A0AA39XIM3_9PEZI</name>
<keyword evidence="1" id="KW-1133">Transmembrane helix</keyword>
<reference evidence="2" key="1">
    <citation type="submission" date="2023-06" db="EMBL/GenBank/DDBJ databases">
        <title>Genome-scale phylogeny and comparative genomics of the fungal order Sordariales.</title>
        <authorList>
            <consortium name="Lawrence Berkeley National Laboratory"/>
            <person name="Hensen N."/>
            <person name="Bonometti L."/>
            <person name="Westerberg I."/>
            <person name="Brannstrom I.O."/>
            <person name="Guillou S."/>
            <person name="Cros-Aarteil S."/>
            <person name="Calhoun S."/>
            <person name="Haridas S."/>
            <person name="Kuo A."/>
            <person name="Mondo S."/>
            <person name="Pangilinan J."/>
            <person name="Riley R."/>
            <person name="LaButti K."/>
            <person name="Andreopoulos B."/>
            <person name="Lipzen A."/>
            <person name="Chen C."/>
            <person name="Yanf M."/>
            <person name="Daum C."/>
            <person name="Ng V."/>
            <person name="Clum A."/>
            <person name="Steindorff A."/>
            <person name="Ohm R."/>
            <person name="Martin F."/>
            <person name="Silar P."/>
            <person name="Natvig D."/>
            <person name="Lalanne C."/>
            <person name="Gautier V."/>
            <person name="Ament-velasquez S.L."/>
            <person name="Kruys A."/>
            <person name="Hutchinson M.I."/>
            <person name="Powell A.J."/>
            <person name="Barry K."/>
            <person name="Miller A.N."/>
            <person name="Grigoriev I.V."/>
            <person name="Debuchy R."/>
            <person name="Gladieux P."/>
            <person name="Thoren M.H."/>
            <person name="Johannesson H."/>
        </authorList>
    </citation>
    <scope>NUCLEOTIDE SEQUENCE</scope>
    <source>
        <strain evidence="2">SMH3391-2</strain>
    </source>
</reference>
<feature type="transmembrane region" description="Helical" evidence="1">
    <location>
        <begin position="48"/>
        <end position="69"/>
    </location>
</feature>
<protein>
    <submittedName>
        <fullName evidence="2">Uncharacterized protein</fullName>
    </submittedName>
</protein>